<evidence type="ECO:0000256" key="1">
    <source>
        <dbReference type="ARBA" id="ARBA00001933"/>
    </source>
</evidence>
<keyword evidence="4 8" id="KW-0032">Aminotransferase</keyword>
<evidence type="ECO:0000256" key="2">
    <source>
        <dbReference type="ARBA" id="ARBA00007441"/>
    </source>
</evidence>
<dbReference type="OrthoDB" id="9804020at2"/>
<comment type="similarity">
    <text evidence="2">Belongs to the class-I pyridoxal-phosphate-dependent aminotransferase family.</text>
</comment>
<protein>
    <submittedName>
        <fullName evidence="8">PLP-dependent aminotransferase family protein</fullName>
    </submittedName>
</protein>
<keyword evidence="6" id="KW-0663">Pyridoxal phosphate</keyword>
<dbReference type="Proteomes" id="UP000278398">
    <property type="component" value="Unassembled WGS sequence"/>
</dbReference>
<dbReference type="AlphaFoldDB" id="A0A429YW39"/>
<gene>
    <name evidence="8" type="ORF">EJC49_14560</name>
</gene>
<keyword evidence="9" id="KW-1185">Reference proteome</keyword>
<dbReference type="EMBL" id="RWKW01000052">
    <property type="protein sequence ID" value="RST85665.1"/>
    <property type="molecule type" value="Genomic_DNA"/>
</dbReference>
<keyword evidence="5 8" id="KW-0808">Transferase</keyword>
<dbReference type="InterPro" id="IPR015421">
    <property type="entry name" value="PyrdxlP-dep_Trfase_major"/>
</dbReference>
<proteinExistence type="inferred from homology"/>
<dbReference type="InterPro" id="IPR015422">
    <property type="entry name" value="PyrdxlP-dep_Trfase_small"/>
</dbReference>
<dbReference type="GO" id="GO:0030170">
    <property type="term" value="F:pyridoxal phosphate binding"/>
    <property type="evidence" value="ECO:0007669"/>
    <property type="project" value="InterPro"/>
</dbReference>
<evidence type="ECO:0000256" key="5">
    <source>
        <dbReference type="ARBA" id="ARBA00022679"/>
    </source>
</evidence>
<name>A0A429YW39_9HYPH</name>
<dbReference type="GO" id="GO:1901605">
    <property type="term" value="P:alpha-amino acid metabolic process"/>
    <property type="evidence" value="ECO:0007669"/>
    <property type="project" value="TreeGrafter"/>
</dbReference>
<evidence type="ECO:0000256" key="6">
    <source>
        <dbReference type="ARBA" id="ARBA00022898"/>
    </source>
</evidence>
<sequence>MDWHSAFARRTERMKASEIRELLKLLARPEIISFAGGIPDPALFPTKAVRSAYDAVLSDPHLAGQALQYSVSEGYEPLRSWISSYMARRGVRCGVENIVITAGSQQGLDLLGKLLLSPGDTALVTAPTYLGALQAFNAYEPRYASFSTSGTPSPANDEGERVALAYVVPDSANPTGETMEEDARRNLLDLSAAHDAPLIEDAAYEALRFEGEPQRSCQSLDIESCGDIDRSRVVYCGTFSKTLSPGLRVGWICAARDLVQKVVLAKQAADLHCATLNQIVIHRVALEQYDAQVERIVGVYSKRRDATLNALSRHMPDGVAWTRPTGGMFVWVTLPPYLDGAELLSLSLREEGVAFVPGAAFFADGGTGNALRLNYSLQSEQAIDEGIRRLSGLVARELRGTGRCAAVA</sequence>
<accession>A0A429YW39</accession>
<feature type="domain" description="Aminotransferase class I/classII large" evidence="7">
    <location>
        <begin position="60"/>
        <end position="390"/>
    </location>
</feature>
<evidence type="ECO:0000256" key="3">
    <source>
        <dbReference type="ARBA" id="ARBA00011738"/>
    </source>
</evidence>
<dbReference type="InterPro" id="IPR015424">
    <property type="entry name" value="PyrdxlP-dep_Trfase"/>
</dbReference>
<evidence type="ECO:0000313" key="8">
    <source>
        <dbReference type="EMBL" id="RST85665.1"/>
    </source>
</evidence>
<evidence type="ECO:0000313" key="9">
    <source>
        <dbReference type="Proteomes" id="UP000278398"/>
    </source>
</evidence>
<dbReference type="InterPro" id="IPR004839">
    <property type="entry name" value="Aminotransferase_I/II_large"/>
</dbReference>
<comment type="subunit">
    <text evidence="3">Homodimer.</text>
</comment>
<dbReference type="PANTHER" id="PTHR42790:SF19">
    <property type="entry name" value="KYNURENINE_ALPHA-AMINOADIPATE AMINOTRANSFERASE, MITOCHONDRIAL"/>
    <property type="match status" value="1"/>
</dbReference>
<comment type="cofactor">
    <cofactor evidence="1">
        <name>pyridoxal 5'-phosphate</name>
        <dbReference type="ChEBI" id="CHEBI:597326"/>
    </cofactor>
</comment>
<dbReference type="InterPro" id="IPR050859">
    <property type="entry name" value="Class-I_PLP-dep_aminotransf"/>
</dbReference>
<dbReference type="Gene3D" id="3.90.1150.10">
    <property type="entry name" value="Aspartate Aminotransferase, domain 1"/>
    <property type="match status" value="1"/>
</dbReference>
<dbReference type="SUPFAM" id="SSF53383">
    <property type="entry name" value="PLP-dependent transferases"/>
    <property type="match status" value="1"/>
</dbReference>
<comment type="caution">
    <text evidence="8">The sequence shown here is derived from an EMBL/GenBank/DDBJ whole genome shotgun (WGS) entry which is preliminary data.</text>
</comment>
<dbReference type="FunFam" id="3.40.640.10:FF:000053">
    <property type="entry name" value="Aminotransferase, class I"/>
    <property type="match status" value="1"/>
</dbReference>
<dbReference type="PANTHER" id="PTHR42790">
    <property type="entry name" value="AMINOTRANSFERASE"/>
    <property type="match status" value="1"/>
</dbReference>
<dbReference type="Gene3D" id="3.40.640.10">
    <property type="entry name" value="Type I PLP-dependent aspartate aminotransferase-like (Major domain)"/>
    <property type="match status" value="1"/>
</dbReference>
<dbReference type="GO" id="GO:0008483">
    <property type="term" value="F:transaminase activity"/>
    <property type="evidence" value="ECO:0007669"/>
    <property type="project" value="UniProtKB-KW"/>
</dbReference>
<dbReference type="CDD" id="cd00609">
    <property type="entry name" value="AAT_like"/>
    <property type="match status" value="1"/>
</dbReference>
<evidence type="ECO:0000259" key="7">
    <source>
        <dbReference type="Pfam" id="PF00155"/>
    </source>
</evidence>
<reference evidence="8 9" key="1">
    <citation type="submission" date="2018-12" db="EMBL/GenBank/DDBJ databases">
        <title>Mesorhizobium carbonis sp. nov., isolated from coal mine water.</title>
        <authorList>
            <person name="Xin W."/>
            <person name="Xu Z."/>
            <person name="Xiang F."/>
            <person name="Zhang J."/>
            <person name="Xi L."/>
            <person name="Liu J."/>
        </authorList>
    </citation>
    <scope>NUCLEOTIDE SEQUENCE [LARGE SCALE GENOMIC DNA]</scope>
    <source>
        <strain evidence="8 9">B2.3</strain>
    </source>
</reference>
<organism evidence="8 9">
    <name type="scientific">Aquibium carbonis</name>
    <dbReference type="NCBI Taxonomy" id="2495581"/>
    <lineage>
        <taxon>Bacteria</taxon>
        <taxon>Pseudomonadati</taxon>
        <taxon>Pseudomonadota</taxon>
        <taxon>Alphaproteobacteria</taxon>
        <taxon>Hyphomicrobiales</taxon>
        <taxon>Phyllobacteriaceae</taxon>
        <taxon>Aquibium</taxon>
    </lineage>
</organism>
<evidence type="ECO:0000256" key="4">
    <source>
        <dbReference type="ARBA" id="ARBA00022576"/>
    </source>
</evidence>
<dbReference type="Pfam" id="PF00155">
    <property type="entry name" value="Aminotran_1_2"/>
    <property type="match status" value="1"/>
</dbReference>